<organism evidence="3 4">
    <name type="scientific">Christiangramia oceanisediminis</name>
    <dbReference type="NCBI Taxonomy" id="2920386"/>
    <lineage>
        <taxon>Bacteria</taxon>
        <taxon>Pseudomonadati</taxon>
        <taxon>Bacteroidota</taxon>
        <taxon>Flavobacteriia</taxon>
        <taxon>Flavobacteriales</taxon>
        <taxon>Flavobacteriaceae</taxon>
        <taxon>Christiangramia</taxon>
    </lineage>
</organism>
<keyword evidence="4" id="KW-1185">Reference proteome</keyword>
<gene>
    <name evidence="3" type="ORF">MKO06_09455</name>
</gene>
<dbReference type="Gene3D" id="2.60.40.200">
    <property type="entry name" value="Superoxide dismutase, copper/zinc binding domain"/>
    <property type="match status" value="2"/>
</dbReference>
<accession>A0A9X2KXK5</accession>
<dbReference type="AlphaFoldDB" id="A0A9X2KXK5"/>
<dbReference type="EMBL" id="JANCNS010000002">
    <property type="protein sequence ID" value="MCP9200134.1"/>
    <property type="molecule type" value="Genomic_DNA"/>
</dbReference>
<dbReference type="Pfam" id="PF07452">
    <property type="entry name" value="CHRD"/>
    <property type="match status" value="1"/>
</dbReference>
<dbReference type="PROSITE" id="PS51257">
    <property type="entry name" value="PROKAR_LIPOPROTEIN"/>
    <property type="match status" value="1"/>
</dbReference>
<feature type="domain" description="CHRD" evidence="2">
    <location>
        <begin position="41"/>
        <end position="131"/>
    </location>
</feature>
<comment type="similarity">
    <text evidence="1">Belongs to the Cu-Zn superoxide dismutase family.</text>
</comment>
<dbReference type="Proteomes" id="UP001155280">
    <property type="component" value="Unassembled WGS sequence"/>
</dbReference>
<dbReference type="GO" id="GO:0006801">
    <property type="term" value="P:superoxide metabolic process"/>
    <property type="evidence" value="ECO:0007669"/>
    <property type="project" value="InterPro"/>
</dbReference>
<reference evidence="3" key="1">
    <citation type="submission" date="2022-07" db="EMBL/GenBank/DDBJ databases">
        <title>Gramela sediminis sp. nov., isolated from deep-sea sediment of the Indian Ocean.</title>
        <authorList>
            <person name="Shi H."/>
        </authorList>
    </citation>
    <scope>NUCLEOTIDE SEQUENCE</scope>
    <source>
        <strain evidence="3">GC03-9</strain>
    </source>
</reference>
<evidence type="ECO:0000256" key="1">
    <source>
        <dbReference type="ARBA" id="ARBA00010457"/>
    </source>
</evidence>
<comment type="caution">
    <text evidence="3">The sequence shown here is derived from an EMBL/GenBank/DDBJ whole genome shotgun (WGS) entry which is preliminary data.</text>
</comment>
<name>A0A9X2KXK5_9FLAO</name>
<protein>
    <submittedName>
        <fullName evidence="3">CHRD domain-containing protein</fullName>
    </submittedName>
</protein>
<dbReference type="GO" id="GO:0046872">
    <property type="term" value="F:metal ion binding"/>
    <property type="evidence" value="ECO:0007669"/>
    <property type="project" value="InterPro"/>
</dbReference>
<sequence>MKKLSILLLSIVGLVGCSDDDDAVDIPFEGETKVYNLEERSDSGVSGTATFMENEDGSTTVELDLNGTSSGNMHPAHIHFNSAAEGGGIAISLEPVDGGTGMSTTMIDMTDAGDAITYDELVEFDGYINVHLSADDLATVVAQTDIGSNELTGESMTYDLDSRDVDGISGTATFEERMSGETLVTLDIEGTPAGGSHPAHIHMGSVAEAPGDIAISLESVDGDTGMSMTPISETDAGEAVSYSDLITYDGYINVHLSADDLATIVAQGDIGAND</sequence>
<dbReference type="InterPro" id="IPR010895">
    <property type="entry name" value="CHRD"/>
</dbReference>
<evidence type="ECO:0000313" key="4">
    <source>
        <dbReference type="Proteomes" id="UP001155280"/>
    </source>
</evidence>
<evidence type="ECO:0000313" key="3">
    <source>
        <dbReference type="EMBL" id="MCP9200134.1"/>
    </source>
</evidence>
<dbReference type="RefSeq" id="WP_241551938.1">
    <property type="nucleotide sequence ID" value="NZ_JANCNS010000002.1"/>
</dbReference>
<proteinExistence type="inferred from homology"/>
<evidence type="ECO:0000259" key="2">
    <source>
        <dbReference type="Pfam" id="PF07452"/>
    </source>
</evidence>
<dbReference type="SUPFAM" id="SSF49329">
    <property type="entry name" value="Cu,Zn superoxide dismutase-like"/>
    <property type="match status" value="2"/>
</dbReference>
<dbReference type="InterPro" id="IPR036423">
    <property type="entry name" value="SOD-like_Cu/Zn_dom_sf"/>
</dbReference>